<name>A0ACC0WMM9_9STRA</name>
<accession>A0ACC0WMM9</accession>
<organism evidence="1 2">
    <name type="scientific">Peronosclerospora sorghi</name>
    <dbReference type="NCBI Taxonomy" id="230839"/>
    <lineage>
        <taxon>Eukaryota</taxon>
        <taxon>Sar</taxon>
        <taxon>Stramenopiles</taxon>
        <taxon>Oomycota</taxon>
        <taxon>Peronosporomycetes</taxon>
        <taxon>Peronosporales</taxon>
        <taxon>Peronosporaceae</taxon>
        <taxon>Peronosclerospora</taxon>
    </lineage>
</organism>
<reference evidence="1 2" key="1">
    <citation type="journal article" date="2022" name="bioRxiv">
        <title>The genome of the oomycete Peronosclerospora sorghi, a cosmopolitan pathogen of maize and sorghum, is inflated with dispersed pseudogenes.</title>
        <authorList>
            <person name="Fletcher K."/>
            <person name="Martin F."/>
            <person name="Isakeit T."/>
            <person name="Cavanaugh K."/>
            <person name="Magill C."/>
            <person name="Michelmore R."/>
        </authorList>
    </citation>
    <scope>NUCLEOTIDE SEQUENCE [LARGE SCALE GENOMIC DNA]</scope>
    <source>
        <strain evidence="1">P6</strain>
    </source>
</reference>
<evidence type="ECO:0000313" key="1">
    <source>
        <dbReference type="EMBL" id="KAI9919158.1"/>
    </source>
</evidence>
<comment type="caution">
    <text evidence="1">The sequence shown here is derived from an EMBL/GenBank/DDBJ whole genome shotgun (WGS) entry which is preliminary data.</text>
</comment>
<dbReference type="EMBL" id="CM047591">
    <property type="protein sequence ID" value="KAI9919158.1"/>
    <property type="molecule type" value="Genomic_DNA"/>
</dbReference>
<dbReference type="Proteomes" id="UP001163321">
    <property type="component" value="Chromosome 12"/>
</dbReference>
<gene>
    <name evidence="1" type="ORF">PsorP6_012013</name>
</gene>
<evidence type="ECO:0000313" key="2">
    <source>
        <dbReference type="Proteomes" id="UP001163321"/>
    </source>
</evidence>
<protein>
    <submittedName>
        <fullName evidence="1">Uncharacterized protein</fullName>
    </submittedName>
</protein>
<keyword evidence="2" id="KW-1185">Reference proteome</keyword>
<sequence length="116" mass="12907">MDNGQCLETLLQPLTPSLTEAIEQYVYALVECFRGNEKEAMTWTSVAVAKSSFSRARVALTWLVASLCGSVVHLVTATSPEQLEWNEFSAFIRDDGQFGSCFEAFDESTLVHYSIN</sequence>
<proteinExistence type="predicted"/>